<dbReference type="Pfam" id="PF07715">
    <property type="entry name" value="Plug"/>
    <property type="match status" value="1"/>
</dbReference>
<dbReference type="HOGENOM" id="CLU_010745_0_1_6"/>
<evidence type="ECO:0000256" key="5">
    <source>
        <dbReference type="ARBA" id="ARBA00023077"/>
    </source>
</evidence>
<dbReference type="SUPFAM" id="SSF56935">
    <property type="entry name" value="Porins"/>
    <property type="match status" value="1"/>
</dbReference>
<evidence type="ECO:0000313" key="14">
    <source>
        <dbReference type="Proteomes" id="UP000018416"/>
    </source>
</evidence>
<keyword evidence="5 9" id="KW-0798">TonB box</keyword>
<dbReference type="RefSeq" id="WP_005107730.1">
    <property type="nucleotide sequence ID" value="NZ_KB849836.1"/>
</dbReference>
<reference evidence="13 14" key="1">
    <citation type="submission" date="2013-02" db="EMBL/GenBank/DDBJ databases">
        <title>The Genome Sequence of Acinetobacter lwoffii NIPH 478.</title>
        <authorList>
            <consortium name="The Broad Institute Genome Sequencing Platform"/>
            <consortium name="The Broad Institute Genome Sequencing Center for Infectious Disease"/>
            <person name="Cerqueira G."/>
            <person name="Feldgarden M."/>
            <person name="Courvalin P."/>
            <person name="Perichon B."/>
            <person name="Grillot-Courvalin C."/>
            <person name="Clermont D."/>
            <person name="Rocha E."/>
            <person name="Yoon E.-J."/>
            <person name="Nemec A."/>
            <person name="Walker B."/>
            <person name="Young S.K."/>
            <person name="Zeng Q."/>
            <person name="Gargeya S."/>
            <person name="Fitzgerald M."/>
            <person name="Haas B."/>
            <person name="Abouelleil A."/>
            <person name="Alvarado L."/>
            <person name="Arachchi H.M."/>
            <person name="Berlin A.M."/>
            <person name="Chapman S.B."/>
            <person name="Dewar J."/>
            <person name="Goldberg J."/>
            <person name="Griggs A."/>
            <person name="Gujja S."/>
            <person name="Hansen M."/>
            <person name="Howarth C."/>
            <person name="Imamovic A."/>
            <person name="Larimer J."/>
            <person name="McCowan C."/>
            <person name="Murphy C."/>
            <person name="Neiman D."/>
            <person name="Pearson M."/>
            <person name="Priest M."/>
            <person name="Roberts A."/>
            <person name="Saif S."/>
            <person name="Shea T."/>
            <person name="Sisk P."/>
            <person name="Sykes S."/>
            <person name="Wortman J."/>
            <person name="Nusbaum C."/>
            <person name="Birren B."/>
        </authorList>
    </citation>
    <scope>NUCLEOTIDE SEQUENCE [LARGE SCALE GENOMIC DNA]</scope>
    <source>
        <strain evidence="13 14">NIPH 478</strain>
    </source>
</reference>
<proteinExistence type="inferred from homology"/>
<keyword evidence="6 8" id="KW-0472">Membrane</keyword>
<evidence type="ECO:0008006" key="15">
    <source>
        <dbReference type="Google" id="ProtNLM"/>
    </source>
</evidence>
<feature type="domain" description="TonB-dependent receptor plug" evidence="12">
    <location>
        <begin position="67"/>
        <end position="179"/>
    </location>
</feature>
<comment type="similarity">
    <text evidence="8 9">Belongs to the TonB-dependent receptor family.</text>
</comment>
<dbReference type="Pfam" id="PF00593">
    <property type="entry name" value="TonB_dep_Rec_b-barrel"/>
    <property type="match status" value="1"/>
</dbReference>
<evidence type="ECO:0000256" key="9">
    <source>
        <dbReference type="RuleBase" id="RU003357"/>
    </source>
</evidence>
<dbReference type="Proteomes" id="UP000018416">
    <property type="component" value="Unassembled WGS sequence"/>
</dbReference>
<dbReference type="InterPro" id="IPR012910">
    <property type="entry name" value="Plug_dom"/>
</dbReference>
<keyword evidence="3 8" id="KW-1134">Transmembrane beta strand</keyword>
<dbReference type="GO" id="GO:0009279">
    <property type="term" value="C:cell outer membrane"/>
    <property type="evidence" value="ECO:0007669"/>
    <property type="project" value="UniProtKB-SubCell"/>
</dbReference>
<keyword evidence="4 8" id="KW-0812">Transmembrane</keyword>
<protein>
    <recommendedName>
        <fullName evidence="15">TonB-dependent receptor</fullName>
    </recommendedName>
</protein>
<evidence type="ECO:0000256" key="8">
    <source>
        <dbReference type="PROSITE-ProRule" id="PRU01360"/>
    </source>
</evidence>
<sequence>MKKNKLVGSMGAPTVGKKLIKLSALSLSMMCLSLAHAADEPENSAAQPTKVEKVRVTGSSIKGVAAQSASPITIIKGEDLVNQGVTTVEEALMKVSANQASYVTAQNVGASNTSGSTANLRGLGSDKTLVLINGRRVASSAFGTDSTNLNNIPLALVERIEVLRDGASAVYGADAVGGVINFITKKQYEGVGITLGGQIPEEKGGEKIDVSIFGGYGDLDEQGFNVYGVIDYRKQDTIWAKDRKVSRRGGVLPELGIDGSSANAFPANFYDPNGGPLDEDGNPEGILGNPYGDDCLNTKDTVPEDGFCYLNTQTVIGIVPEQENLSALGRATFKLSDNFNAIGEYIYARDEVTTSIAPDVYSRSVTLPYASKYYPGKGITPAFDGLTTNTLQLYLRSQGGNRVSKSINESNRIFAGIEGEAYGWDMNGGITYTKSEATDSFVSGYLNRSRVQAALDNGTLNPFGPQAPEDQGLWNTFDVKGDTNQASLDSTTIDFTVSRPIYTLPAGDVGFAFGGSFSKQDWEATVNSEIVAQVPGSGIDPNKPKSSGDRDISAVFTEFQVPLLTNLELQLAARYDDYSDFGDTFNPKVALRWEPVKELMFRTSYSTGFRAPSLYDVNAPSVRTWTGARYNDPILCPGGTPTETRYQTECNTQFIRTQGGNSELGPEESTSYMAGFVFEPIKNLVFTADYYNIEIENLIGTIGESSIFGDPEKYAQYFVRNAEGRIDHISTNLINSGGLKTQGIDLSLNYLSPMTSTGRFGFGIDGTYVIQMDYQDEPGGEWEGYVGVYDDPAVVRWKHTANVNWSYENWRMVFEQQFVRGYEDYSEERDVADYTVYNISGTYKGFKNLELTAGIKNMFDAEPPASDVMDNFQYGYDPRYSDPTGRAYFLRGTYKFF</sequence>
<organism evidence="13 14">
    <name type="scientific">Acinetobacter lwoffii NIPH 478</name>
    <dbReference type="NCBI Taxonomy" id="1217668"/>
    <lineage>
        <taxon>Bacteria</taxon>
        <taxon>Pseudomonadati</taxon>
        <taxon>Pseudomonadota</taxon>
        <taxon>Gammaproteobacteria</taxon>
        <taxon>Moraxellales</taxon>
        <taxon>Moraxellaceae</taxon>
        <taxon>Acinetobacter</taxon>
    </lineage>
</organism>
<comment type="caution">
    <text evidence="13">The sequence shown here is derived from an EMBL/GenBank/DDBJ whole genome shotgun (WGS) entry which is preliminary data.</text>
</comment>
<dbReference type="Gene3D" id="2.170.130.10">
    <property type="entry name" value="TonB-dependent receptor, plug domain"/>
    <property type="match status" value="1"/>
</dbReference>
<gene>
    <name evidence="13" type="ORF">F923_01964</name>
</gene>
<evidence type="ECO:0000256" key="6">
    <source>
        <dbReference type="ARBA" id="ARBA00023136"/>
    </source>
</evidence>
<dbReference type="PANTHER" id="PTHR47234">
    <property type="match status" value="1"/>
</dbReference>
<keyword evidence="7 8" id="KW-0998">Cell outer membrane</keyword>
<evidence type="ECO:0000256" key="7">
    <source>
        <dbReference type="ARBA" id="ARBA00023237"/>
    </source>
</evidence>
<evidence type="ECO:0000259" key="11">
    <source>
        <dbReference type="Pfam" id="PF00593"/>
    </source>
</evidence>
<feature type="chain" id="PRO_5004144818" description="TonB-dependent receptor" evidence="10">
    <location>
        <begin position="38"/>
        <end position="897"/>
    </location>
</feature>
<evidence type="ECO:0000313" key="13">
    <source>
        <dbReference type="EMBL" id="ENW29966.1"/>
    </source>
</evidence>
<keyword evidence="2 8" id="KW-0813">Transport</keyword>
<evidence type="ECO:0000256" key="1">
    <source>
        <dbReference type="ARBA" id="ARBA00004571"/>
    </source>
</evidence>
<evidence type="ECO:0000256" key="3">
    <source>
        <dbReference type="ARBA" id="ARBA00022452"/>
    </source>
</evidence>
<dbReference type="InterPro" id="IPR039426">
    <property type="entry name" value="TonB-dep_rcpt-like"/>
</dbReference>
<dbReference type="InterPro" id="IPR000531">
    <property type="entry name" value="Beta-barrel_TonB"/>
</dbReference>
<dbReference type="PANTHER" id="PTHR47234:SF2">
    <property type="entry name" value="TONB-DEPENDENT RECEPTOR"/>
    <property type="match status" value="1"/>
</dbReference>
<dbReference type="AlphaFoldDB" id="N9HK80"/>
<feature type="signal peptide" evidence="10">
    <location>
        <begin position="1"/>
        <end position="37"/>
    </location>
</feature>
<dbReference type="PROSITE" id="PS52016">
    <property type="entry name" value="TONB_DEPENDENT_REC_3"/>
    <property type="match status" value="1"/>
</dbReference>
<evidence type="ECO:0000256" key="10">
    <source>
        <dbReference type="SAM" id="SignalP"/>
    </source>
</evidence>
<name>N9HK80_ACILW</name>
<dbReference type="CDD" id="cd01347">
    <property type="entry name" value="ligand_gated_channel"/>
    <property type="match status" value="1"/>
</dbReference>
<dbReference type="InterPro" id="IPR037066">
    <property type="entry name" value="Plug_dom_sf"/>
</dbReference>
<dbReference type="EMBL" id="APQU01000013">
    <property type="protein sequence ID" value="ENW29966.1"/>
    <property type="molecule type" value="Genomic_DNA"/>
</dbReference>
<keyword evidence="10" id="KW-0732">Signal</keyword>
<feature type="domain" description="TonB-dependent receptor-like beta-barrel" evidence="11">
    <location>
        <begin position="383"/>
        <end position="857"/>
    </location>
</feature>
<comment type="subcellular location">
    <subcellularLocation>
        <location evidence="1 8">Cell outer membrane</location>
        <topology evidence="1 8">Multi-pass membrane protein</topology>
    </subcellularLocation>
</comment>
<dbReference type="InterPro" id="IPR036942">
    <property type="entry name" value="Beta-barrel_TonB_sf"/>
</dbReference>
<evidence type="ECO:0000259" key="12">
    <source>
        <dbReference type="Pfam" id="PF07715"/>
    </source>
</evidence>
<evidence type="ECO:0000256" key="4">
    <source>
        <dbReference type="ARBA" id="ARBA00022692"/>
    </source>
</evidence>
<dbReference type="Gene3D" id="2.40.170.20">
    <property type="entry name" value="TonB-dependent receptor, beta-barrel domain"/>
    <property type="match status" value="1"/>
</dbReference>
<dbReference type="PATRIC" id="fig|1217668.3.peg.1918"/>
<evidence type="ECO:0000256" key="2">
    <source>
        <dbReference type="ARBA" id="ARBA00022448"/>
    </source>
</evidence>
<accession>N9HK80</accession>